<name>A0ABQ1WN44_9FLAO</name>
<dbReference type="InterPro" id="IPR006680">
    <property type="entry name" value="Amidohydro-rel"/>
</dbReference>
<dbReference type="PANTHER" id="PTHR43135">
    <property type="entry name" value="ALPHA-D-RIBOSE 1-METHYLPHOSPHONATE 5-TRIPHOSPHATE DIPHOSPHATASE"/>
    <property type="match status" value="1"/>
</dbReference>
<dbReference type="InterPro" id="IPR011059">
    <property type="entry name" value="Metal-dep_hydrolase_composite"/>
</dbReference>
<evidence type="ECO:0000313" key="3">
    <source>
        <dbReference type="EMBL" id="GGG38239.1"/>
    </source>
</evidence>
<feature type="domain" description="Amidohydrolase-related" evidence="2">
    <location>
        <begin position="343"/>
        <end position="396"/>
    </location>
</feature>
<dbReference type="SUPFAM" id="SSF51556">
    <property type="entry name" value="Metallo-dependent hydrolases"/>
    <property type="match status" value="1"/>
</dbReference>
<organism evidence="3 4">
    <name type="scientific">Christiangramia forsetii</name>
    <dbReference type="NCBI Taxonomy" id="411153"/>
    <lineage>
        <taxon>Bacteria</taxon>
        <taxon>Pseudomonadati</taxon>
        <taxon>Bacteroidota</taxon>
        <taxon>Flavobacteriia</taxon>
        <taxon>Flavobacteriales</taxon>
        <taxon>Flavobacteriaceae</taxon>
        <taxon>Christiangramia</taxon>
    </lineage>
</organism>
<keyword evidence="4" id="KW-1185">Reference proteome</keyword>
<comment type="caution">
    <text evidence="3">The sequence shown here is derived from an EMBL/GenBank/DDBJ whole genome shotgun (WGS) entry which is preliminary data.</text>
</comment>
<dbReference type="SUPFAM" id="SSF51338">
    <property type="entry name" value="Composite domain of metallo-dependent hydrolases"/>
    <property type="match status" value="1"/>
</dbReference>
<feature type="signal peptide" evidence="1">
    <location>
        <begin position="1"/>
        <end position="21"/>
    </location>
</feature>
<dbReference type="InterPro" id="IPR032466">
    <property type="entry name" value="Metal_Hydrolase"/>
</dbReference>
<dbReference type="InterPro" id="IPR051781">
    <property type="entry name" value="Metallo-dep_Hydrolase"/>
</dbReference>
<evidence type="ECO:0000259" key="2">
    <source>
        <dbReference type="Pfam" id="PF01979"/>
    </source>
</evidence>
<dbReference type="Gene3D" id="3.20.20.140">
    <property type="entry name" value="Metal-dependent hydrolases"/>
    <property type="match status" value="1"/>
</dbReference>
<dbReference type="EMBL" id="BMIX01000004">
    <property type="protein sequence ID" value="GGG38239.1"/>
    <property type="molecule type" value="Genomic_DNA"/>
</dbReference>
<dbReference type="Proteomes" id="UP000605733">
    <property type="component" value="Unassembled WGS sequence"/>
</dbReference>
<sequence>MKKFNTYILIAFLIISGNSFAQQTPADKQSEPISIVGATAHIGNGEIIENSLIIIEEGIITEVIAENLTKRQYPGKIINAEGKHVYPGIIAPNSTLGLVEIASVKATEDNDEMGEMLPNVRSLIAYNAESKIVESMRPNGVLLGQVVPRGGLISGTSSIVQFDAWNWEDAVVKENDGLHINWPDAFRRGRWWRDEDPGIKSNKEYTDEVQKLSDFFASSKAYLAGNRDYKNLPYLAMESVFNGDKKVFVHVDGEKEIMDVIQFKKENNLDGVVIVGGYDALGVANDLKSNNIPVLVNRPHSTPNRDHEDYDYPYKLAKLLQDEGVLVAIEGSGQMERMNSRNLPFYAGTVAAFGMQKEDALKLVTSNTAKILGVDEKFGTLEKGKSATLFISEGDALDMRTNILSHAFIDGREVSLETHQTELWKRYSNKYKNQEGK</sequence>
<reference evidence="4" key="1">
    <citation type="journal article" date="2019" name="Int. J. Syst. Evol. Microbiol.">
        <title>The Global Catalogue of Microorganisms (GCM) 10K type strain sequencing project: providing services to taxonomists for standard genome sequencing and annotation.</title>
        <authorList>
            <consortium name="The Broad Institute Genomics Platform"/>
            <consortium name="The Broad Institute Genome Sequencing Center for Infectious Disease"/>
            <person name="Wu L."/>
            <person name="Ma J."/>
        </authorList>
    </citation>
    <scope>NUCLEOTIDE SEQUENCE [LARGE SCALE GENOMIC DNA]</scope>
    <source>
        <strain evidence="4">CGMCC 1.15422</strain>
    </source>
</reference>
<evidence type="ECO:0000256" key="1">
    <source>
        <dbReference type="SAM" id="SignalP"/>
    </source>
</evidence>
<keyword evidence="1" id="KW-0732">Signal</keyword>
<dbReference type="PANTHER" id="PTHR43135:SF3">
    <property type="entry name" value="ALPHA-D-RIBOSE 1-METHYLPHOSPHONATE 5-TRIPHOSPHATE DIPHOSPHATASE"/>
    <property type="match status" value="1"/>
</dbReference>
<gene>
    <name evidence="3" type="ORF">GCM10011532_22470</name>
</gene>
<accession>A0ABQ1WN44</accession>
<feature type="chain" id="PRO_5047363337" evidence="1">
    <location>
        <begin position="22"/>
        <end position="437"/>
    </location>
</feature>
<evidence type="ECO:0000313" key="4">
    <source>
        <dbReference type="Proteomes" id="UP000605733"/>
    </source>
</evidence>
<dbReference type="Pfam" id="PF01979">
    <property type="entry name" value="Amidohydro_1"/>
    <property type="match status" value="1"/>
</dbReference>
<protein>
    <submittedName>
        <fullName evidence="3">Amidohydrolase</fullName>
    </submittedName>
</protein>
<dbReference type="RefSeq" id="WP_011708695.1">
    <property type="nucleotide sequence ID" value="NZ_BMIX01000004.1"/>
</dbReference>
<proteinExistence type="predicted"/>